<keyword evidence="1 3" id="KW-0689">Ribosomal protein</keyword>
<evidence type="ECO:0000313" key="5">
    <source>
        <dbReference type="EMBL" id="KKS09016.1"/>
    </source>
</evidence>
<feature type="compositionally biased region" description="Acidic residues" evidence="4">
    <location>
        <begin position="121"/>
        <end position="152"/>
    </location>
</feature>
<protein>
    <recommendedName>
        <fullName evidence="3">Small ribosomal subunit protein bS16</fullName>
    </recommendedName>
</protein>
<dbReference type="SUPFAM" id="SSF54565">
    <property type="entry name" value="Ribosomal protein S16"/>
    <property type="match status" value="1"/>
</dbReference>
<dbReference type="Gene3D" id="3.30.1320.10">
    <property type="match status" value="1"/>
</dbReference>
<reference evidence="5 6" key="1">
    <citation type="journal article" date="2015" name="Nature">
        <title>rRNA introns, odd ribosomes, and small enigmatic genomes across a large radiation of phyla.</title>
        <authorList>
            <person name="Brown C.T."/>
            <person name="Hug L.A."/>
            <person name="Thomas B.C."/>
            <person name="Sharon I."/>
            <person name="Castelle C.J."/>
            <person name="Singh A."/>
            <person name="Wilkins M.J."/>
            <person name="Williams K.H."/>
            <person name="Banfield J.F."/>
        </authorList>
    </citation>
    <scope>NUCLEOTIDE SEQUENCE [LARGE SCALE GENOMIC DNA]</scope>
</reference>
<sequence>MIRMRLTRTGKKRYATWRIVVADSRRHVTAKVIEYLGWYNPHSKEFKVDEAKVKSWFDKGAQPSNSLAILFERHKIKMPEWVEIKRVEPKEKEEKEVKEEKPVKAEEAATGKVPETKTEEVTAEAEEVTSEEVTEATEAPEEEKEEKTEEAEEKSKEAK</sequence>
<dbReference type="InterPro" id="IPR020592">
    <property type="entry name" value="Ribosomal_bS16_CS"/>
</dbReference>
<organism evidence="5 6">
    <name type="scientific">candidate division CPR2 bacterium GW2011_GWC1_41_48</name>
    <dbReference type="NCBI Taxonomy" id="1618344"/>
    <lineage>
        <taxon>Bacteria</taxon>
        <taxon>Bacteria division CPR2</taxon>
    </lineage>
</organism>
<evidence type="ECO:0000256" key="3">
    <source>
        <dbReference type="HAMAP-Rule" id="MF_00385"/>
    </source>
</evidence>
<dbReference type="InterPro" id="IPR000307">
    <property type="entry name" value="Ribosomal_bS16"/>
</dbReference>
<dbReference type="Proteomes" id="UP000033869">
    <property type="component" value="Unassembled WGS sequence"/>
</dbReference>
<comment type="similarity">
    <text evidence="3">Belongs to the bacterial ribosomal protein bS16 family.</text>
</comment>
<proteinExistence type="inferred from homology"/>
<evidence type="ECO:0000256" key="2">
    <source>
        <dbReference type="ARBA" id="ARBA00023274"/>
    </source>
</evidence>
<dbReference type="AlphaFoldDB" id="A0A0G0YHH4"/>
<dbReference type="InterPro" id="IPR023803">
    <property type="entry name" value="Ribosomal_bS16_dom_sf"/>
</dbReference>
<dbReference type="GO" id="GO:0006412">
    <property type="term" value="P:translation"/>
    <property type="evidence" value="ECO:0007669"/>
    <property type="project" value="UniProtKB-UniRule"/>
</dbReference>
<feature type="region of interest" description="Disordered" evidence="4">
    <location>
        <begin position="87"/>
        <end position="159"/>
    </location>
</feature>
<feature type="compositionally biased region" description="Basic and acidic residues" evidence="4">
    <location>
        <begin position="87"/>
        <end position="120"/>
    </location>
</feature>
<dbReference type="GO" id="GO:0005737">
    <property type="term" value="C:cytoplasm"/>
    <property type="evidence" value="ECO:0007669"/>
    <property type="project" value="UniProtKB-ARBA"/>
</dbReference>
<dbReference type="GO" id="GO:0003735">
    <property type="term" value="F:structural constituent of ribosome"/>
    <property type="evidence" value="ECO:0007669"/>
    <property type="project" value="InterPro"/>
</dbReference>
<evidence type="ECO:0000256" key="4">
    <source>
        <dbReference type="SAM" id="MobiDB-lite"/>
    </source>
</evidence>
<accession>A0A0G0YHH4</accession>
<name>A0A0G0YHH4_UNCC2</name>
<comment type="caution">
    <text evidence="5">The sequence shown here is derived from an EMBL/GenBank/DDBJ whole genome shotgun (WGS) entry which is preliminary data.</text>
</comment>
<keyword evidence="2 3" id="KW-0687">Ribonucleoprotein</keyword>
<dbReference type="HAMAP" id="MF_00385">
    <property type="entry name" value="Ribosomal_bS16"/>
    <property type="match status" value="1"/>
</dbReference>
<dbReference type="GO" id="GO:0015935">
    <property type="term" value="C:small ribosomal subunit"/>
    <property type="evidence" value="ECO:0007669"/>
    <property type="project" value="TreeGrafter"/>
</dbReference>
<evidence type="ECO:0000313" key="6">
    <source>
        <dbReference type="Proteomes" id="UP000033869"/>
    </source>
</evidence>
<dbReference type="PANTHER" id="PTHR12919:SF20">
    <property type="entry name" value="SMALL RIBOSOMAL SUBUNIT PROTEIN BS16M"/>
    <property type="match status" value="1"/>
</dbReference>
<dbReference type="Pfam" id="PF00886">
    <property type="entry name" value="Ribosomal_S16"/>
    <property type="match status" value="1"/>
</dbReference>
<dbReference type="EMBL" id="LCBL01000003">
    <property type="protein sequence ID" value="KKS09016.1"/>
    <property type="molecule type" value="Genomic_DNA"/>
</dbReference>
<dbReference type="PROSITE" id="PS00732">
    <property type="entry name" value="RIBOSOMAL_S16"/>
    <property type="match status" value="1"/>
</dbReference>
<gene>
    <name evidence="3" type="primary">rpsP</name>
    <name evidence="5" type="ORF">UU65_C0003G0071</name>
</gene>
<dbReference type="PANTHER" id="PTHR12919">
    <property type="entry name" value="30S RIBOSOMAL PROTEIN S16"/>
    <property type="match status" value="1"/>
</dbReference>
<dbReference type="NCBIfam" id="TIGR00002">
    <property type="entry name" value="S16"/>
    <property type="match status" value="1"/>
</dbReference>
<evidence type="ECO:0000256" key="1">
    <source>
        <dbReference type="ARBA" id="ARBA00022980"/>
    </source>
</evidence>